<feature type="transmembrane region" description="Helical" evidence="1">
    <location>
        <begin position="19"/>
        <end position="36"/>
    </location>
</feature>
<comment type="caution">
    <text evidence="2">The sequence shown here is derived from an EMBL/GenBank/DDBJ whole genome shotgun (WGS) entry which is preliminary data.</text>
</comment>
<gene>
    <name evidence="2" type="ORF">FHW12_001443</name>
</gene>
<feature type="transmembrane region" description="Helical" evidence="1">
    <location>
        <begin position="42"/>
        <end position="59"/>
    </location>
</feature>
<evidence type="ECO:0000256" key="1">
    <source>
        <dbReference type="SAM" id="Phobius"/>
    </source>
</evidence>
<evidence type="ECO:0000313" key="2">
    <source>
        <dbReference type="EMBL" id="MBA8887229.1"/>
    </source>
</evidence>
<accession>A0A839F000</accession>
<keyword evidence="1" id="KW-0812">Transmembrane</keyword>
<keyword evidence="3" id="KW-1185">Reference proteome</keyword>
<sequence>MSLPAPAASPVAPVRRSRLLLVGVAIYFALALAASYSGRAWLAALAVFVLASALLSPALRRRSVVAGFAWLAIAVLLGLLAGHGEGRLALDALPVLVNAALGALFASTLRHGREPLIARFIAILESRERLASPRVAAYARQLTWAWALLLGAQACVLGAILCLAPDGVLAAFGAAPPAAFAAPGWRLYLHVGGYALVPVVFVLEYAYRRVHLRDEPHASLPLFVARVVQRWPALLESLAADAGGASARSTR</sequence>
<feature type="transmembrane region" description="Helical" evidence="1">
    <location>
        <begin position="64"/>
        <end position="82"/>
    </location>
</feature>
<evidence type="ECO:0000313" key="3">
    <source>
        <dbReference type="Proteomes" id="UP000550401"/>
    </source>
</evidence>
<dbReference type="Proteomes" id="UP000550401">
    <property type="component" value="Unassembled WGS sequence"/>
</dbReference>
<dbReference type="EMBL" id="JACGXL010000002">
    <property type="protein sequence ID" value="MBA8887229.1"/>
    <property type="molecule type" value="Genomic_DNA"/>
</dbReference>
<feature type="transmembrane region" description="Helical" evidence="1">
    <location>
        <begin position="187"/>
        <end position="207"/>
    </location>
</feature>
<proteinExistence type="predicted"/>
<protein>
    <submittedName>
        <fullName evidence="2">Putative membrane protein</fullName>
    </submittedName>
</protein>
<feature type="transmembrane region" description="Helical" evidence="1">
    <location>
        <begin position="144"/>
        <end position="175"/>
    </location>
</feature>
<organism evidence="2 3">
    <name type="scientific">Dokdonella fugitiva</name>
    <dbReference type="NCBI Taxonomy" id="328517"/>
    <lineage>
        <taxon>Bacteria</taxon>
        <taxon>Pseudomonadati</taxon>
        <taxon>Pseudomonadota</taxon>
        <taxon>Gammaproteobacteria</taxon>
        <taxon>Lysobacterales</taxon>
        <taxon>Rhodanobacteraceae</taxon>
        <taxon>Dokdonella</taxon>
    </lineage>
</organism>
<keyword evidence="1" id="KW-1133">Transmembrane helix</keyword>
<reference evidence="2 3" key="1">
    <citation type="submission" date="2020-07" db="EMBL/GenBank/DDBJ databases">
        <title>Genomic Encyclopedia of Type Strains, Phase IV (KMG-V): Genome sequencing to study the core and pangenomes of soil and plant-associated prokaryotes.</title>
        <authorList>
            <person name="Whitman W."/>
        </authorList>
    </citation>
    <scope>NUCLEOTIDE SEQUENCE [LARGE SCALE GENOMIC DNA]</scope>
    <source>
        <strain evidence="2 3">RH2WT43</strain>
    </source>
</reference>
<keyword evidence="1" id="KW-0472">Membrane</keyword>
<dbReference type="RefSeq" id="WP_182530315.1">
    <property type="nucleotide sequence ID" value="NZ_JACGXL010000002.1"/>
</dbReference>
<dbReference type="AlphaFoldDB" id="A0A839F000"/>
<feature type="transmembrane region" description="Helical" evidence="1">
    <location>
        <begin position="88"/>
        <end position="109"/>
    </location>
</feature>
<name>A0A839F000_9GAMM</name>